<proteinExistence type="predicted"/>
<evidence type="ECO:0000313" key="3">
    <source>
        <dbReference type="Proteomes" id="UP001059041"/>
    </source>
</evidence>
<gene>
    <name evidence="2" type="ORF">IRJ41_016492</name>
</gene>
<protein>
    <submittedName>
        <fullName evidence="2">Uncharacterized protein</fullName>
    </submittedName>
</protein>
<evidence type="ECO:0000256" key="1">
    <source>
        <dbReference type="SAM" id="MobiDB-lite"/>
    </source>
</evidence>
<feature type="region of interest" description="Disordered" evidence="1">
    <location>
        <begin position="1"/>
        <end position="76"/>
    </location>
</feature>
<reference evidence="2" key="1">
    <citation type="submission" date="2021-02" db="EMBL/GenBank/DDBJ databases">
        <title>Comparative genomics reveals that relaxation of natural selection precedes convergent phenotypic evolution of cavefish.</title>
        <authorList>
            <person name="Peng Z."/>
        </authorList>
    </citation>
    <scope>NUCLEOTIDE SEQUENCE</scope>
    <source>
        <tissue evidence="2">Muscle</tissue>
    </source>
</reference>
<dbReference type="EMBL" id="JAFHDT010000006">
    <property type="protein sequence ID" value="KAI7808884.1"/>
    <property type="molecule type" value="Genomic_DNA"/>
</dbReference>
<name>A0A9W7WV80_TRIRA</name>
<comment type="caution">
    <text evidence="2">The sequence shown here is derived from an EMBL/GenBank/DDBJ whole genome shotgun (WGS) entry which is preliminary data.</text>
</comment>
<dbReference type="Proteomes" id="UP001059041">
    <property type="component" value="Linkage Group LG6"/>
</dbReference>
<accession>A0A9W7WV80</accession>
<keyword evidence="3" id="KW-1185">Reference proteome</keyword>
<feature type="compositionally biased region" description="Low complexity" evidence="1">
    <location>
        <begin position="55"/>
        <end position="65"/>
    </location>
</feature>
<evidence type="ECO:0000313" key="2">
    <source>
        <dbReference type="EMBL" id="KAI7808884.1"/>
    </source>
</evidence>
<dbReference type="AlphaFoldDB" id="A0A9W7WV80"/>
<organism evidence="2 3">
    <name type="scientific">Triplophysa rosa</name>
    <name type="common">Cave loach</name>
    <dbReference type="NCBI Taxonomy" id="992332"/>
    <lineage>
        <taxon>Eukaryota</taxon>
        <taxon>Metazoa</taxon>
        <taxon>Chordata</taxon>
        <taxon>Craniata</taxon>
        <taxon>Vertebrata</taxon>
        <taxon>Euteleostomi</taxon>
        <taxon>Actinopterygii</taxon>
        <taxon>Neopterygii</taxon>
        <taxon>Teleostei</taxon>
        <taxon>Ostariophysi</taxon>
        <taxon>Cypriniformes</taxon>
        <taxon>Nemacheilidae</taxon>
        <taxon>Triplophysa</taxon>
    </lineage>
</organism>
<sequence length="157" mass="17533">MDAIYGHRPASLGRSGVEDPSSQEESTERFDESLSTSENLCLPVRASTPTPPESAPSSSSAPRRVPIGKRKRGQQDVVAALAEMQAADERQQERLERMEDHHQMMLEDAREARRHEAEITQQHMEQSASFNQAFLGTLSQLVQVFSSHRDSVPPHSQ</sequence>